<dbReference type="InterPro" id="IPR033778">
    <property type="entry name" value="CPCFC"/>
</dbReference>
<dbReference type="Pfam" id="PF00089">
    <property type="entry name" value="Trypsin"/>
    <property type="match status" value="1"/>
</dbReference>
<dbReference type="SUPFAM" id="SSF50494">
    <property type="entry name" value="Trypsin-like serine proteases"/>
    <property type="match status" value="1"/>
</dbReference>
<dbReference type="CDD" id="cd00190">
    <property type="entry name" value="Tryp_SPc"/>
    <property type="match status" value="1"/>
</dbReference>
<dbReference type="GO" id="GO:0006508">
    <property type="term" value="P:proteolysis"/>
    <property type="evidence" value="ECO:0007669"/>
    <property type="project" value="InterPro"/>
</dbReference>
<dbReference type="InterPro" id="IPR043504">
    <property type="entry name" value="Peptidase_S1_PA_chymotrypsin"/>
</dbReference>
<dbReference type="InterPro" id="IPR001254">
    <property type="entry name" value="Trypsin_dom"/>
</dbReference>
<dbReference type="PROSITE" id="PS50240">
    <property type="entry name" value="TRYPSIN_DOM"/>
    <property type="match status" value="1"/>
</dbReference>
<proteinExistence type="predicted"/>
<feature type="region of interest" description="Disordered" evidence="2">
    <location>
        <begin position="715"/>
        <end position="743"/>
    </location>
</feature>
<dbReference type="PANTHER" id="PTHR24252">
    <property type="entry name" value="ACROSIN-RELATED"/>
    <property type="match status" value="1"/>
</dbReference>
<sequence>MLRTFVLAFLLATATLASPSQPRGNKIVGGQIAEEGEFPWMVSVHDITGALHLCGGFILNEFTVVTTAQCCSAVIPAASTVTAGDYERGQSSGDEQTRFVRKLVQHPGFIDGEVDYDICVMFTNERFFFELEGAVTKIRPAQLNRDENVPADTEMSIMGWGDTEDIFEPSLIMHKATVNLVADDVCESLWNTGSALFDPTQMVCAGDVENGGVNPCVGDGGTPLVMGEDMVVGLFSYGLTSSCGAPGAPAVYTKLLQLLQVKDGIGLFGSDVIVVLFIDDDRRSRRVFPFPRKGEGTDDAAGLPYAEVKQVLCDCLRTGTIAEFCCSWQGLLTPPLNAPPVPYDEESSPHRPLKTSCAGYGAIEASIDNSDLVEESKGLRQTLRHLFNGLKSGLFLEHSPDETLEHPRRNTGLFALQALNPRRHERGKRRRRDTHAQRWSDKKRKRCQQFPASPFSSSWELNRCPKFRQSGDDEEDIDDEEELLEDKAKRRSTASDGHPCPTVIHQAERVHSREGHHKIWWLCDFCRYIWRKLWGIPGRLVRRRKAGHTEEEEFQTIKPFVSSSELVMSPLVHEDTPLAKRTRLRWKMLQKQQEEWERLQRLKEPRPARKDHIRPSGKITLQAPMHRHACEDNVTGWSLPPHPVRSPVEFSGSVVLDNTSDYLIPTSMSEMHFDLQPEHSMVDMDTFEHSHSFDTRQKELRLKAARQRFAHLRQRSKAPFSLENRSDDGTLERFPPGTSKRAGDLDSNLAMHSWSTPTKILSPSLGPGSIATKIADDVRSLALHASKLTPSQPGGIKKAGVPVPLPIEEEAVDDVPILNSVLLALCLASVVLASPPADKYPAGISPHACPNFPFCDPLVDPVSGHVRRYADDKEYKHGYHGHHLHGPKYDHAYVPGPKYEHAYVPGPHYEHAYVPGPHYVHGPHDYKHPEPAYDHHGKAVKEYPAGVDPHACPDYPYCGPKHVTNPGIPSSVAYKKAGHYGEPKKYPAGVDPYKCPNYPYCKTH</sequence>
<dbReference type="EMBL" id="OB660236">
    <property type="protein sequence ID" value="CAD7223663.1"/>
    <property type="molecule type" value="Genomic_DNA"/>
</dbReference>
<feature type="chain" id="PRO_5043714239" evidence="3">
    <location>
        <begin position="18"/>
        <end position="1004"/>
    </location>
</feature>
<dbReference type="Gene3D" id="2.40.10.10">
    <property type="entry name" value="Trypsin-like serine proteases"/>
    <property type="match status" value="1"/>
</dbReference>
<name>A0A7R8W6T6_9CRUS</name>
<feature type="signal peptide" evidence="3">
    <location>
        <begin position="1"/>
        <end position="17"/>
    </location>
</feature>
<gene>
    <name evidence="4" type="ORF">CTOB1V02_LOCUS1643</name>
</gene>
<dbReference type="GO" id="GO:0042302">
    <property type="term" value="F:structural constituent of cuticle"/>
    <property type="evidence" value="ECO:0007669"/>
    <property type="project" value="InterPro"/>
</dbReference>
<dbReference type="InterPro" id="IPR009003">
    <property type="entry name" value="Peptidase_S1_PA"/>
</dbReference>
<evidence type="ECO:0000256" key="3">
    <source>
        <dbReference type="SAM" id="SignalP"/>
    </source>
</evidence>
<dbReference type="OrthoDB" id="8186685at2759"/>
<keyword evidence="1" id="KW-1015">Disulfide bond</keyword>
<organism evidence="4">
    <name type="scientific">Cyprideis torosa</name>
    <dbReference type="NCBI Taxonomy" id="163714"/>
    <lineage>
        <taxon>Eukaryota</taxon>
        <taxon>Metazoa</taxon>
        <taxon>Ecdysozoa</taxon>
        <taxon>Arthropoda</taxon>
        <taxon>Crustacea</taxon>
        <taxon>Oligostraca</taxon>
        <taxon>Ostracoda</taxon>
        <taxon>Podocopa</taxon>
        <taxon>Podocopida</taxon>
        <taxon>Cytherocopina</taxon>
        <taxon>Cytheroidea</taxon>
        <taxon>Cytherideidae</taxon>
        <taxon>Cyprideis</taxon>
    </lineage>
</organism>
<feature type="region of interest" description="Disordered" evidence="2">
    <location>
        <begin position="402"/>
        <end position="454"/>
    </location>
</feature>
<dbReference type="FunFam" id="2.40.10.10:FF:000068">
    <property type="entry name" value="transmembrane protease serine 2"/>
    <property type="match status" value="1"/>
</dbReference>
<dbReference type="SMART" id="SM00020">
    <property type="entry name" value="Tryp_SPc"/>
    <property type="match status" value="1"/>
</dbReference>
<evidence type="ECO:0000313" key="4">
    <source>
        <dbReference type="EMBL" id="CAD7223663.1"/>
    </source>
</evidence>
<reference evidence="4" key="1">
    <citation type="submission" date="2020-11" db="EMBL/GenBank/DDBJ databases">
        <authorList>
            <person name="Tran Van P."/>
        </authorList>
    </citation>
    <scope>NUCLEOTIDE SEQUENCE</scope>
</reference>
<feature type="compositionally biased region" description="Basic residues" evidence="2">
    <location>
        <begin position="421"/>
        <end position="433"/>
    </location>
</feature>
<protein>
    <submittedName>
        <fullName evidence="4">Uncharacterized protein</fullName>
    </submittedName>
</protein>
<accession>A0A7R8W6T6</accession>
<dbReference type="AlphaFoldDB" id="A0A7R8W6T6"/>
<evidence type="ECO:0000256" key="1">
    <source>
        <dbReference type="ARBA" id="ARBA00023157"/>
    </source>
</evidence>
<dbReference type="Pfam" id="PF17223">
    <property type="entry name" value="CPCFC"/>
    <property type="match status" value="3"/>
</dbReference>
<dbReference type="PANTHER" id="PTHR24252:SF7">
    <property type="entry name" value="HYALIN"/>
    <property type="match status" value="1"/>
</dbReference>
<dbReference type="GO" id="GO:0004252">
    <property type="term" value="F:serine-type endopeptidase activity"/>
    <property type="evidence" value="ECO:0007669"/>
    <property type="project" value="InterPro"/>
</dbReference>
<keyword evidence="3" id="KW-0732">Signal</keyword>
<evidence type="ECO:0000256" key="2">
    <source>
        <dbReference type="SAM" id="MobiDB-lite"/>
    </source>
</evidence>